<protein>
    <submittedName>
        <fullName evidence="1">Uncharacterized protein</fullName>
    </submittedName>
</protein>
<keyword evidence="2" id="KW-1185">Reference proteome</keyword>
<dbReference type="RefSeq" id="WP_378099091.1">
    <property type="nucleotide sequence ID" value="NZ_JBHSEP010000014.1"/>
</dbReference>
<sequence>MIFNDDVNEDLINLHHHRTNFEVIPELVKDYSLQALIDGEWRTIHRESDNRRRKKTHPLSQPVAATALKPVLEATNVVRGLR</sequence>
<dbReference type="EMBL" id="JBHSEP010000014">
    <property type="protein sequence ID" value="MFC4600203.1"/>
    <property type="molecule type" value="Genomic_DNA"/>
</dbReference>
<comment type="caution">
    <text evidence="1">The sequence shown here is derived from an EMBL/GenBank/DDBJ whole genome shotgun (WGS) entry which is preliminary data.</text>
</comment>
<organism evidence="1 2">
    <name type="scientific">Cohnella hongkongensis</name>
    <dbReference type="NCBI Taxonomy" id="178337"/>
    <lineage>
        <taxon>Bacteria</taxon>
        <taxon>Bacillati</taxon>
        <taxon>Bacillota</taxon>
        <taxon>Bacilli</taxon>
        <taxon>Bacillales</taxon>
        <taxon>Paenibacillaceae</taxon>
        <taxon>Cohnella</taxon>
    </lineage>
</organism>
<evidence type="ECO:0000313" key="1">
    <source>
        <dbReference type="EMBL" id="MFC4600203.1"/>
    </source>
</evidence>
<proteinExistence type="predicted"/>
<name>A0ABV9FGK8_9BACL</name>
<dbReference type="Proteomes" id="UP001596028">
    <property type="component" value="Unassembled WGS sequence"/>
</dbReference>
<evidence type="ECO:0000313" key="2">
    <source>
        <dbReference type="Proteomes" id="UP001596028"/>
    </source>
</evidence>
<reference evidence="2" key="1">
    <citation type="journal article" date="2019" name="Int. J. Syst. Evol. Microbiol.">
        <title>The Global Catalogue of Microorganisms (GCM) 10K type strain sequencing project: providing services to taxonomists for standard genome sequencing and annotation.</title>
        <authorList>
            <consortium name="The Broad Institute Genomics Platform"/>
            <consortium name="The Broad Institute Genome Sequencing Center for Infectious Disease"/>
            <person name="Wu L."/>
            <person name="Ma J."/>
        </authorList>
    </citation>
    <scope>NUCLEOTIDE SEQUENCE [LARGE SCALE GENOMIC DNA]</scope>
    <source>
        <strain evidence="2">CCUG 49571</strain>
    </source>
</reference>
<accession>A0ABV9FGK8</accession>
<gene>
    <name evidence="1" type="ORF">ACFO3S_18295</name>
</gene>